<keyword evidence="1" id="KW-1133">Transmembrane helix</keyword>
<feature type="transmembrane region" description="Helical" evidence="1">
    <location>
        <begin position="23"/>
        <end position="47"/>
    </location>
</feature>
<reference evidence="2" key="1">
    <citation type="submission" date="2015-07" db="EMBL/GenBank/DDBJ databases">
        <title>MeaNS - Measles Nucleotide Surveillance Program.</title>
        <authorList>
            <person name="Tran T."/>
            <person name="Druce J."/>
        </authorList>
    </citation>
    <scope>NUCLEOTIDE SEQUENCE</scope>
    <source>
        <strain evidence="2">UCB-OBI-ISO-001</strain>
        <tissue evidence="2">Gonad</tissue>
    </source>
</reference>
<proteinExistence type="predicted"/>
<accession>A0A0L8H5Y0</accession>
<evidence type="ECO:0000256" key="1">
    <source>
        <dbReference type="SAM" id="Phobius"/>
    </source>
</evidence>
<gene>
    <name evidence="2" type="ORF">OCBIM_22021577mg</name>
</gene>
<organism evidence="2">
    <name type="scientific">Octopus bimaculoides</name>
    <name type="common">California two-spotted octopus</name>
    <dbReference type="NCBI Taxonomy" id="37653"/>
    <lineage>
        <taxon>Eukaryota</taxon>
        <taxon>Metazoa</taxon>
        <taxon>Spiralia</taxon>
        <taxon>Lophotrochozoa</taxon>
        <taxon>Mollusca</taxon>
        <taxon>Cephalopoda</taxon>
        <taxon>Coleoidea</taxon>
        <taxon>Octopodiformes</taxon>
        <taxon>Octopoda</taxon>
        <taxon>Incirrata</taxon>
        <taxon>Octopodidae</taxon>
        <taxon>Octopus</taxon>
    </lineage>
</organism>
<name>A0A0L8H5Y0_OCTBM</name>
<sequence>MTTLYLYLKPMIFMFMEFFTKKLHFGLTKLFVLLFSSLKPYFFLLFLEQNIKKNNIKRISFVCNK</sequence>
<dbReference type="AlphaFoldDB" id="A0A0L8H5Y0"/>
<keyword evidence="1" id="KW-0812">Transmembrane</keyword>
<keyword evidence="1" id="KW-0472">Membrane</keyword>
<protein>
    <submittedName>
        <fullName evidence="2">Uncharacterized protein</fullName>
    </submittedName>
</protein>
<dbReference type="EMBL" id="KQ419080">
    <property type="protein sequence ID" value="KOF84686.1"/>
    <property type="molecule type" value="Genomic_DNA"/>
</dbReference>
<evidence type="ECO:0000313" key="2">
    <source>
        <dbReference type="EMBL" id="KOF84686.1"/>
    </source>
</evidence>